<dbReference type="OrthoDB" id="195446at2759"/>
<feature type="repeat" description="ANK" evidence="3">
    <location>
        <begin position="222"/>
        <end position="254"/>
    </location>
</feature>
<feature type="repeat" description="ANK" evidence="3">
    <location>
        <begin position="420"/>
        <end position="452"/>
    </location>
</feature>
<dbReference type="InterPro" id="IPR036770">
    <property type="entry name" value="Ankyrin_rpt-contain_sf"/>
</dbReference>
<feature type="repeat" description="ANK" evidence="3">
    <location>
        <begin position="354"/>
        <end position="386"/>
    </location>
</feature>
<dbReference type="PANTHER" id="PTHR24198:SF165">
    <property type="entry name" value="ANKYRIN REPEAT-CONTAINING PROTEIN-RELATED"/>
    <property type="match status" value="1"/>
</dbReference>
<dbReference type="Pfam" id="PF12796">
    <property type="entry name" value="Ank_2"/>
    <property type="match status" value="4"/>
</dbReference>
<feature type="region of interest" description="Disordered" evidence="4">
    <location>
        <begin position="480"/>
        <end position="508"/>
    </location>
</feature>
<keyword evidence="2 3" id="KW-0040">ANK repeat</keyword>
<protein>
    <submittedName>
        <fullName evidence="5">Uncharacterized protein</fullName>
    </submittedName>
</protein>
<feature type="repeat" description="ANK" evidence="3">
    <location>
        <begin position="156"/>
        <end position="188"/>
    </location>
</feature>
<feature type="repeat" description="ANK" evidence="3">
    <location>
        <begin position="255"/>
        <end position="287"/>
    </location>
</feature>
<organism evidence="5 6">
    <name type="scientific">Macrostomum lignano</name>
    <dbReference type="NCBI Taxonomy" id="282301"/>
    <lineage>
        <taxon>Eukaryota</taxon>
        <taxon>Metazoa</taxon>
        <taxon>Spiralia</taxon>
        <taxon>Lophotrochozoa</taxon>
        <taxon>Platyhelminthes</taxon>
        <taxon>Rhabditophora</taxon>
        <taxon>Macrostomorpha</taxon>
        <taxon>Macrostomida</taxon>
        <taxon>Macrostomidae</taxon>
        <taxon>Macrostomum</taxon>
    </lineage>
</organism>
<evidence type="ECO:0000256" key="1">
    <source>
        <dbReference type="ARBA" id="ARBA00022737"/>
    </source>
</evidence>
<dbReference type="AlphaFoldDB" id="A0A267F3R1"/>
<accession>A0A267F3R1</accession>
<dbReference type="PANTHER" id="PTHR24198">
    <property type="entry name" value="ANKYRIN REPEAT AND PROTEIN KINASE DOMAIN-CONTAINING PROTEIN"/>
    <property type="match status" value="1"/>
</dbReference>
<dbReference type="Pfam" id="PF13637">
    <property type="entry name" value="Ank_4"/>
    <property type="match status" value="1"/>
</dbReference>
<evidence type="ECO:0000313" key="5">
    <source>
        <dbReference type="EMBL" id="PAA68356.1"/>
    </source>
</evidence>
<keyword evidence="1" id="KW-0677">Repeat</keyword>
<dbReference type="SMART" id="SM00248">
    <property type="entry name" value="ANK"/>
    <property type="match status" value="13"/>
</dbReference>
<dbReference type="SUPFAM" id="SSF48403">
    <property type="entry name" value="Ankyrin repeat"/>
    <property type="match status" value="2"/>
</dbReference>
<evidence type="ECO:0000256" key="4">
    <source>
        <dbReference type="SAM" id="MobiDB-lite"/>
    </source>
</evidence>
<dbReference type="InterPro" id="IPR002110">
    <property type="entry name" value="Ankyrin_rpt"/>
</dbReference>
<feature type="repeat" description="ANK" evidence="3">
    <location>
        <begin position="90"/>
        <end position="122"/>
    </location>
</feature>
<feature type="repeat" description="ANK" evidence="3">
    <location>
        <begin position="321"/>
        <end position="353"/>
    </location>
</feature>
<name>A0A267F3R1_9PLAT</name>
<sequence>MLQRFLSSIIAVMMQPFLRSDEDAEYAEAVLARNFRELRRLLGREPDGGRPILVLGGCTTPMHIACEIGDEAAVSRFIANQVDVNVQRGDGCSPVFIAAHNGRDGILALLIRAQADVDIQQWKGVSPLYTASQQGLDRVVELLLRAKADVDLQTKIGESPIYIAAQNNHDRIVRALIHAQARVNIQRDSGETPLYMASQNGHADVADLLIKAQAEANRQQKRGVAPLHIAAQQGHARIVSLLIDAGAAVDLQDIDGTSALHLASQFGHETVAKFLLNANASLNIQRTTGSSPLYLASTGGHERIVNLLIKEQADVNLRAMKGTAPLQAASQMGHFRIANALIRAQADVDIQNDTGSTSLLFAAQFGRTGIVESLIKSQANPNLLRSTGSSPLFMASQNGHLDTVKLLIMAQADFNVQNDMGLTPLHIASNNGHYRIVDLLVRVRADLNTLTKNGESALDIASRNRHSGIAKLLAEAEGPSRTCERPSVTSVEPKEGSRDSETHSVDDKLSKQLHKRLSQAGFVDSRASLQSALGDVLQQILQKRIGNLNIVFVVGSYSEGWGNNLVTLNGRTDIESDIDVMQLILGRLYHLRDWCQCREVKISDAVEYRNGHIFVQGFASNPAQTSHGTALRPSVDHVPACRLCCYPSIAPLLPDRASKSHIRSQVLDALRKELETSPCHAVHAASPTKRGEELRLSTTFLERRLLRSLTTLQGQLFVTLKYLVKKVICPRVNGMKAYHAKTVTFRMLEETAQSEWKPENFVKLLRRALKMLLNSVMKSSIQDKRETNKDGEVMEHFFLCDAAIYLKGANSRDAQEIANVLKDVLENLHQHLNDLMNYVQPTDASGRFAFHPFLILPILDHKPVSSKGSIEYHQIYDVVREGICQLCFSDCGAESQEALMKLIGRLPVCARSAREALRALAFLKFEQSDSALKVLTNCEWFRVSRGIDWPERSRITDATPEFVWKHLKSCDSAWKFCFEFKEIPTLKFLPKPLSSCCIINLEHVAYDCYYVNFEAVLQTLRLELSSNRVMADKWVEDVLNREDADGQEMLLCALSCTSSEQLSKVSGKLKSAAYLNAHADRLLLEKEVKLSRQETIRFVGKI</sequence>
<feature type="repeat" description="ANK" evidence="3">
    <location>
        <begin position="189"/>
        <end position="221"/>
    </location>
</feature>
<dbReference type="Proteomes" id="UP000215902">
    <property type="component" value="Unassembled WGS sequence"/>
</dbReference>
<dbReference type="Gene3D" id="1.10.1410.40">
    <property type="match status" value="1"/>
</dbReference>
<feature type="compositionally biased region" description="Basic and acidic residues" evidence="4">
    <location>
        <begin position="492"/>
        <end position="508"/>
    </location>
</feature>
<evidence type="ECO:0000313" key="6">
    <source>
        <dbReference type="Proteomes" id="UP000215902"/>
    </source>
</evidence>
<dbReference type="PROSITE" id="PS50088">
    <property type="entry name" value="ANK_REPEAT"/>
    <property type="match status" value="11"/>
</dbReference>
<reference evidence="5 6" key="1">
    <citation type="submission" date="2017-06" db="EMBL/GenBank/DDBJ databases">
        <title>A platform for efficient transgenesis in Macrostomum lignano, a flatworm model organism for stem cell research.</title>
        <authorList>
            <person name="Berezikov E."/>
        </authorList>
    </citation>
    <scope>NUCLEOTIDE SEQUENCE [LARGE SCALE GENOMIC DNA]</scope>
    <source>
        <strain evidence="5">DV1</strain>
        <tissue evidence="5">Whole organism</tissue>
    </source>
</reference>
<comment type="caution">
    <text evidence="5">The sequence shown here is derived from an EMBL/GenBank/DDBJ whole genome shotgun (WGS) entry which is preliminary data.</text>
</comment>
<dbReference type="EMBL" id="NIVC01001402">
    <property type="protein sequence ID" value="PAA68356.1"/>
    <property type="molecule type" value="Genomic_DNA"/>
</dbReference>
<evidence type="ECO:0000256" key="2">
    <source>
        <dbReference type="ARBA" id="ARBA00023043"/>
    </source>
</evidence>
<dbReference type="Gene3D" id="1.25.40.20">
    <property type="entry name" value="Ankyrin repeat-containing domain"/>
    <property type="match status" value="4"/>
</dbReference>
<dbReference type="PRINTS" id="PR01415">
    <property type="entry name" value="ANKYRIN"/>
</dbReference>
<evidence type="ECO:0000256" key="3">
    <source>
        <dbReference type="PROSITE-ProRule" id="PRU00023"/>
    </source>
</evidence>
<dbReference type="PROSITE" id="PS50297">
    <property type="entry name" value="ANK_REP_REGION"/>
    <property type="match status" value="9"/>
</dbReference>
<keyword evidence="6" id="KW-1185">Reference proteome</keyword>
<gene>
    <name evidence="5" type="ORF">BOX15_Mlig008604g1</name>
</gene>
<proteinExistence type="predicted"/>
<dbReference type="STRING" id="282301.A0A267F3R1"/>
<feature type="repeat" description="ANK" evidence="3">
    <location>
        <begin position="288"/>
        <end position="320"/>
    </location>
</feature>
<feature type="repeat" description="ANK" evidence="3">
    <location>
        <begin position="123"/>
        <end position="155"/>
    </location>
</feature>
<feature type="repeat" description="ANK" evidence="3">
    <location>
        <begin position="387"/>
        <end position="419"/>
    </location>
</feature>